<dbReference type="GO" id="GO:0030599">
    <property type="term" value="F:pectinesterase activity"/>
    <property type="evidence" value="ECO:0007669"/>
    <property type="project" value="UniProtKB-EC"/>
</dbReference>
<dbReference type="Gene3D" id="1.20.140.40">
    <property type="entry name" value="Invertase/pectin methylesterase inhibitor family protein"/>
    <property type="match status" value="1"/>
</dbReference>
<dbReference type="Gramene" id="Kaladp0086s0022.1.v1.1">
    <property type="protein sequence ID" value="Kaladp0086s0022.1.v1.1.CDS.1"/>
    <property type="gene ID" value="Kaladp0086s0022.v1.1"/>
</dbReference>
<proteinExistence type="inferred from homology"/>
<feature type="domain" description="Pectinesterase inhibitor" evidence="7">
    <location>
        <begin position="23"/>
        <end position="180"/>
    </location>
</feature>
<protein>
    <recommendedName>
        <fullName evidence="3">pectinesterase</fullName>
        <ecNumber evidence="3">3.1.1.11</ecNumber>
    </recommendedName>
</protein>
<dbReference type="EC" id="3.1.1.11" evidence="3"/>
<dbReference type="Proteomes" id="UP000594263">
    <property type="component" value="Unplaced"/>
</dbReference>
<evidence type="ECO:0000313" key="9">
    <source>
        <dbReference type="Proteomes" id="UP000594263"/>
    </source>
</evidence>
<dbReference type="PANTHER" id="PTHR31080">
    <property type="entry name" value="PECTINESTERASE INHIBITOR-LIKE"/>
    <property type="match status" value="1"/>
</dbReference>
<dbReference type="InterPro" id="IPR035513">
    <property type="entry name" value="Invertase/methylesterase_inhib"/>
</dbReference>
<comment type="similarity">
    <text evidence="1">In the N-terminal section; belongs to the PMEI family.</text>
</comment>
<dbReference type="FunFam" id="1.20.140.40:FF:000010">
    <property type="entry name" value="Pectinesterase"/>
    <property type="match status" value="1"/>
</dbReference>
<dbReference type="Pfam" id="PF04043">
    <property type="entry name" value="PMEI"/>
    <property type="match status" value="1"/>
</dbReference>
<organism evidence="8 9">
    <name type="scientific">Kalanchoe fedtschenkoi</name>
    <name type="common">Lavender scallops</name>
    <name type="synonym">South American air plant</name>
    <dbReference type="NCBI Taxonomy" id="63787"/>
    <lineage>
        <taxon>Eukaryota</taxon>
        <taxon>Viridiplantae</taxon>
        <taxon>Streptophyta</taxon>
        <taxon>Embryophyta</taxon>
        <taxon>Tracheophyta</taxon>
        <taxon>Spermatophyta</taxon>
        <taxon>Magnoliopsida</taxon>
        <taxon>eudicotyledons</taxon>
        <taxon>Gunneridae</taxon>
        <taxon>Pentapetalae</taxon>
        <taxon>Saxifragales</taxon>
        <taxon>Crassulaceae</taxon>
        <taxon>Kalanchoe</taxon>
    </lineage>
</organism>
<comment type="similarity">
    <text evidence="2">In the C-terminal section; belongs to the pectinesterase family.</text>
</comment>
<dbReference type="InterPro" id="IPR006501">
    <property type="entry name" value="Pectinesterase_inhib_dom"/>
</dbReference>
<dbReference type="SUPFAM" id="SSF101148">
    <property type="entry name" value="Plant invertase/pectin methylesterase inhibitor"/>
    <property type="match status" value="1"/>
</dbReference>
<dbReference type="EnsemblPlants" id="Kaladp0086s0022.1.v1.1">
    <property type="protein sequence ID" value="Kaladp0086s0022.1.v1.1.CDS.1"/>
    <property type="gene ID" value="Kaladp0086s0022.v1.1"/>
</dbReference>
<keyword evidence="6" id="KW-0325">Glycoprotein</keyword>
<evidence type="ECO:0000259" key="7">
    <source>
        <dbReference type="SMART" id="SM00856"/>
    </source>
</evidence>
<name>A0A7N0UTV7_KALFE</name>
<sequence>MLLLFSNNLQPSTAAAASSLINPSKTFIKTSCKKTSYPNVCYSSLSPYAPIVGTNLRKLVTVSLNVALKTAKNTSSAISKISKQKGLKKVEAAVVRDCVENVKDSIYEMRLCVKGLGNGSKKRIGKETMESIKTWMSAAITDEETCMDGFQGQKVKASVQSSIRKYMVKLVMVTSNALAIIDLLPTYS</sequence>
<dbReference type="OMA" id="TENYNTH"/>
<evidence type="ECO:0000256" key="1">
    <source>
        <dbReference type="ARBA" id="ARBA00006027"/>
    </source>
</evidence>
<dbReference type="SMART" id="SM00856">
    <property type="entry name" value="PMEI"/>
    <property type="match status" value="1"/>
</dbReference>
<evidence type="ECO:0000313" key="8">
    <source>
        <dbReference type="EnsemblPlants" id="Kaladp0086s0022.1.v1.1.CDS.1"/>
    </source>
</evidence>
<dbReference type="NCBIfam" id="TIGR01614">
    <property type="entry name" value="PME_inhib"/>
    <property type="match status" value="1"/>
</dbReference>
<keyword evidence="4" id="KW-0732">Signal</keyword>
<reference evidence="8" key="1">
    <citation type="submission" date="2021-01" db="UniProtKB">
        <authorList>
            <consortium name="EnsemblPlants"/>
        </authorList>
    </citation>
    <scope>IDENTIFICATION</scope>
</reference>
<evidence type="ECO:0000256" key="2">
    <source>
        <dbReference type="ARBA" id="ARBA00007786"/>
    </source>
</evidence>
<accession>A0A7N0UTV7</accession>
<dbReference type="AlphaFoldDB" id="A0A7N0UTV7"/>
<evidence type="ECO:0000256" key="5">
    <source>
        <dbReference type="ARBA" id="ARBA00023157"/>
    </source>
</evidence>
<keyword evidence="9" id="KW-1185">Reference proteome</keyword>
<dbReference type="InterPro" id="IPR051955">
    <property type="entry name" value="PME_Inhibitor"/>
</dbReference>
<evidence type="ECO:0000256" key="6">
    <source>
        <dbReference type="ARBA" id="ARBA00023180"/>
    </source>
</evidence>
<evidence type="ECO:0000256" key="4">
    <source>
        <dbReference type="ARBA" id="ARBA00022729"/>
    </source>
</evidence>
<dbReference type="CDD" id="cd15798">
    <property type="entry name" value="PMEI-like_3"/>
    <property type="match status" value="1"/>
</dbReference>
<evidence type="ECO:0000256" key="3">
    <source>
        <dbReference type="ARBA" id="ARBA00013229"/>
    </source>
</evidence>
<dbReference type="GO" id="GO:0004857">
    <property type="term" value="F:enzyme inhibitor activity"/>
    <property type="evidence" value="ECO:0007669"/>
    <property type="project" value="InterPro"/>
</dbReference>
<keyword evidence="5" id="KW-1015">Disulfide bond</keyword>
<dbReference type="PANTHER" id="PTHR31080:SF161">
    <property type="entry name" value="OS10G0508700 PROTEIN"/>
    <property type="match status" value="1"/>
</dbReference>